<dbReference type="AlphaFoldDB" id="A0A5L4K700"/>
<sequence>MMIYKGRFMQDKRIEIGEYKGIVSQHIDLENSANILLVGENGCGKSRILESIFEKYIQDDNFNVICFSSGQNEKFTEIFKKHKKEKMRNKKNYDNNRKVVHSFYFDKNWIILLVFFSISTKQDSLVKSFLMEKNINIENISLYFKFRILSDYIRRLEIELMQEAKGVVKRIIRDTIDYKILEKIAEKKFDQHYYEDFNSEPYPIIKRGINFSINQANEIFGKDSSEIFTFLSNATQNDRNIDINTVTLTLDNDLKFDDLSDGEYQLLAIYAILDIFDKENTLFLFDEIDSHVHYKNIEKLWSRLEDIKGYCISTSHITESIVRKNIEDIYLVDNGKLQSKDIFNELCKRLDNFTSNKMYQYQIASKCENIVLIDDLNDWEIFKMLCEIKIDNEDDLKILNQIQPFKCPSGYSRNTDTIGNKKLEWCKDYIKILENKHFNSKNIFIICDKDNYILSSIDNELKPSGLKSLLKSLNDYANCFYLRVWKRREIENYLLSYTMLEKYNVLNLINNDNLAKNDHIKKDDNLDNINSLKELDCKDIIQGLYSDDNGDDINKMRQVIFSIPKEEISEDIVTMFNFLKSKVKK</sequence>
<proteinExistence type="predicted"/>
<organism evidence="2 3">
    <name type="scientific">Campylobacter lari</name>
    <dbReference type="NCBI Taxonomy" id="201"/>
    <lineage>
        <taxon>Bacteria</taxon>
        <taxon>Pseudomonadati</taxon>
        <taxon>Campylobacterota</taxon>
        <taxon>Epsilonproteobacteria</taxon>
        <taxon>Campylobacterales</taxon>
        <taxon>Campylobacteraceae</taxon>
        <taxon>Campylobacter</taxon>
    </lineage>
</organism>
<dbReference type="InterPro" id="IPR003395">
    <property type="entry name" value="RecF/RecN/SMC_N"/>
</dbReference>
<dbReference type="EMBL" id="AACCWZ010000008">
    <property type="protein sequence ID" value="EAK0451538.1"/>
    <property type="molecule type" value="Genomic_DNA"/>
</dbReference>
<reference evidence="2 3" key="1">
    <citation type="submission" date="2018-05" db="EMBL/GenBank/DDBJ databases">
        <authorList>
            <consortium name="PulseNet: The National Subtyping Network for Foodborne Disease Surveillance"/>
            <person name="Tarr C.L."/>
            <person name="Trees E."/>
            <person name="Katz L.S."/>
            <person name="Carleton-Romer H.A."/>
            <person name="Stroika S."/>
            <person name="Kucerova Z."/>
            <person name="Roache K.F."/>
            <person name="Sabol A.L."/>
            <person name="Besser J."/>
            <person name="Gerner-Smidt P."/>
        </authorList>
    </citation>
    <scope>NUCLEOTIDE SEQUENCE [LARGE SCALE GENOMIC DNA]</scope>
    <source>
        <strain evidence="2 3">20110455</strain>
    </source>
</reference>
<dbReference type="GO" id="GO:0006302">
    <property type="term" value="P:double-strand break repair"/>
    <property type="evidence" value="ECO:0007669"/>
    <property type="project" value="TreeGrafter"/>
</dbReference>
<comment type="caution">
    <text evidence="2">The sequence shown here is derived from an EMBL/GenBank/DDBJ whole genome shotgun (WGS) entry which is preliminary data.</text>
</comment>
<dbReference type="PANTHER" id="PTHR32182:SF22">
    <property type="entry name" value="ATP-DEPENDENT ENDONUCLEASE, OLD FAMILY-RELATED"/>
    <property type="match status" value="1"/>
</dbReference>
<keyword evidence="2" id="KW-0547">Nucleotide-binding</keyword>
<keyword evidence="2" id="KW-0067">ATP-binding</keyword>
<dbReference type="Pfam" id="PF02463">
    <property type="entry name" value="SMC_N"/>
    <property type="match status" value="1"/>
</dbReference>
<gene>
    <name evidence="2" type="ORF">YZ36_06045</name>
</gene>
<protein>
    <submittedName>
        <fullName evidence="2">ATP-binding protein</fullName>
    </submittedName>
</protein>
<dbReference type="Proteomes" id="UP000405656">
    <property type="component" value="Unassembled WGS sequence"/>
</dbReference>
<dbReference type="GO" id="GO:0005524">
    <property type="term" value="F:ATP binding"/>
    <property type="evidence" value="ECO:0007669"/>
    <property type="project" value="UniProtKB-KW"/>
</dbReference>
<dbReference type="SUPFAM" id="SSF52540">
    <property type="entry name" value="P-loop containing nucleoside triphosphate hydrolases"/>
    <property type="match status" value="1"/>
</dbReference>
<dbReference type="GO" id="GO:0000731">
    <property type="term" value="P:DNA synthesis involved in DNA repair"/>
    <property type="evidence" value="ECO:0007669"/>
    <property type="project" value="TreeGrafter"/>
</dbReference>
<evidence type="ECO:0000259" key="1">
    <source>
        <dbReference type="Pfam" id="PF02463"/>
    </source>
</evidence>
<dbReference type="PANTHER" id="PTHR32182">
    <property type="entry name" value="DNA REPLICATION AND REPAIR PROTEIN RECF"/>
    <property type="match status" value="1"/>
</dbReference>
<evidence type="ECO:0000313" key="2">
    <source>
        <dbReference type="EMBL" id="EAK0451538.1"/>
    </source>
</evidence>
<evidence type="ECO:0000313" key="3">
    <source>
        <dbReference type="Proteomes" id="UP000405656"/>
    </source>
</evidence>
<dbReference type="InterPro" id="IPR027417">
    <property type="entry name" value="P-loop_NTPase"/>
</dbReference>
<feature type="domain" description="RecF/RecN/SMC N-terminal" evidence="1">
    <location>
        <begin position="12"/>
        <end position="308"/>
    </location>
</feature>
<name>A0A5L4K700_CAMLA</name>
<dbReference type="Gene3D" id="3.40.50.300">
    <property type="entry name" value="P-loop containing nucleotide triphosphate hydrolases"/>
    <property type="match status" value="2"/>
</dbReference>
<dbReference type="OrthoDB" id="5329090at2"/>
<accession>A0A5L4K700</accession>